<keyword evidence="8" id="KW-1185">Reference proteome</keyword>
<reference evidence="8" key="1">
    <citation type="submission" date="2010-11" db="EMBL/GenBank/DDBJ databases">
        <title>The complete genome of Desulfurococcus mucosus DSM 2162.</title>
        <authorList>
            <consortium name="US DOE Joint Genome Institute (JGI-PGF)"/>
            <person name="Lucas S."/>
            <person name="Copeland A."/>
            <person name="Lapidus A."/>
            <person name="Bruce D."/>
            <person name="Goodwin L."/>
            <person name="Pitluck S."/>
            <person name="Kyrpides N."/>
            <person name="Mavromatis K."/>
            <person name="Pagani I."/>
            <person name="Ivanova N."/>
            <person name="Ovchinnikova G."/>
            <person name="Chertkov O."/>
            <person name="Held B."/>
            <person name="Brettin T."/>
            <person name="Detter J.C."/>
            <person name="Tapia R."/>
            <person name="Han C."/>
            <person name="Land M."/>
            <person name="Hauser L."/>
            <person name="Markowitz V."/>
            <person name="Cheng J.-F."/>
            <person name="Hugenholtz P."/>
            <person name="Woyke T."/>
            <person name="Wu D."/>
            <person name="Wirth R."/>
            <person name="Bilek Y."/>
            <person name="Hader T."/>
            <person name="Klenk H.-P."/>
            <person name="Eisen J.A."/>
        </authorList>
    </citation>
    <scope>NUCLEOTIDE SEQUENCE [LARGE SCALE GENOMIC DNA]</scope>
    <source>
        <strain evidence="8">ATCC 35584 / DSM 2162 / JCM 9187 / O7/1</strain>
    </source>
</reference>
<dbReference type="STRING" id="765177.Desmu_1211"/>
<dbReference type="KEGG" id="dmu:Desmu_1211"/>
<dbReference type="InterPro" id="IPR013525">
    <property type="entry name" value="ABC2_TM"/>
</dbReference>
<evidence type="ECO:0000256" key="5">
    <source>
        <dbReference type="SAM" id="Phobius"/>
    </source>
</evidence>
<organism evidence="7 8">
    <name type="scientific">Desulfurococcus mucosus (strain ATCC 35584 / DSM 2162 / JCM 9187 / O7/1)</name>
    <dbReference type="NCBI Taxonomy" id="765177"/>
    <lineage>
        <taxon>Archaea</taxon>
        <taxon>Thermoproteota</taxon>
        <taxon>Thermoprotei</taxon>
        <taxon>Desulfurococcales</taxon>
        <taxon>Desulfurococcaceae</taxon>
        <taxon>Desulfurococcus</taxon>
    </lineage>
</organism>
<feature type="transmembrane region" description="Helical" evidence="5">
    <location>
        <begin position="102"/>
        <end position="127"/>
    </location>
</feature>
<dbReference type="GO" id="GO:0140359">
    <property type="term" value="F:ABC-type transporter activity"/>
    <property type="evidence" value="ECO:0007669"/>
    <property type="project" value="InterPro"/>
</dbReference>
<comment type="subcellular location">
    <subcellularLocation>
        <location evidence="1">Membrane</location>
        <topology evidence="1">Multi-pass membrane protein</topology>
    </subcellularLocation>
</comment>
<dbReference type="Proteomes" id="UP000001068">
    <property type="component" value="Chromosome"/>
</dbReference>
<evidence type="ECO:0000256" key="3">
    <source>
        <dbReference type="ARBA" id="ARBA00022989"/>
    </source>
</evidence>
<dbReference type="InterPro" id="IPR000412">
    <property type="entry name" value="ABC_2_transport"/>
</dbReference>
<feature type="transmembrane region" description="Helical" evidence="5">
    <location>
        <begin position="233"/>
        <end position="255"/>
    </location>
</feature>
<evidence type="ECO:0000256" key="2">
    <source>
        <dbReference type="ARBA" id="ARBA00022692"/>
    </source>
</evidence>
<accession>E8R743</accession>
<name>E8R743_DESM0</name>
<dbReference type="GeneID" id="10153927"/>
<feature type="transmembrane region" description="Helical" evidence="5">
    <location>
        <begin position="168"/>
        <end position="190"/>
    </location>
</feature>
<feature type="transmembrane region" description="Helical" evidence="5">
    <location>
        <begin position="139"/>
        <end position="161"/>
    </location>
</feature>
<dbReference type="Pfam" id="PF01061">
    <property type="entry name" value="ABC2_membrane"/>
    <property type="match status" value="1"/>
</dbReference>
<evidence type="ECO:0000256" key="4">
    <source>
        <dbReference type="ARBA" id="ARBA00023136"/>
    </source>
</evidence>
<keyword evidence="4 5" id="KW-0472">Membrane</keyword>
<keyword evidence="3 5" id="KW-1133">Transmembrane helix</keyword>
<evidence type="ECO:0000313" key="7">
    <source>
        <dbReference type="EMBL" id="ADV65508.1"/>
    </source>
</evidence>
<dbReference type="GO" id="GO:0043190">
    <property type="term" value="C:ATP-binding cassette (ABC) transporter complex"/>
    <property type="evidence" value="ECO:0007669"/>
    <property type="project" value="InterPro"/>
</dbReference>
<dbReference type="RefSeq" id="WP_013562730.1">
    <property type="nucleotide sequence ID" value="NC_014961.1"/>
</dbReference>
<sequence>MGRAARTAWVFAYKELLESIRDPTNLFWTLGWPAIWTLIANTAFVPEGPYAAEAKWGATLQMVAFSAMSIGMATLPGSILADRVRGLFELLFPLRHSKLAEVAGRLMGLTLYSTIAAAVVLATGVALGARYTGVTIQEALSASLFILLILLASCGVGLILVPMGRASIAAGISLAVVTSAVSGVFTPYFALSENLKAFSRTWPVSSNLHVAKYFLSRGEVEHLYDFNPGSPLYVLYAASSSLVLFLTGVSIYTLYYRRLHRRW</sequence>
<dbReference type="eggNOG" id="arCOG09221">
    <property type="taxonomic scope" value="Archaea"/>
</dbReference>
<feature type="transmembrane region" description="Helical" evidence="5">
    <location>
        <begin position="26"/>
        <end position="46"/>
    </location>
</feature>
<evidence type="ECO:0000313" key="8">
    <source>
        <dbReference type="Proteomes" id="UP000001068"/>
    </source>
</evidence>
<proteinExistence type="predicted"/>
<protein>
    <submittedName>
        <fullName evidence="7">ABC-2 type transporter</fullName>
    </submittedName>
</protein>
<feature type="transmembrane region" description="Helical" evidence="5">
    <location>
        <begin position="58"/>
        <end position="81"/>
    </location>
</feature>
<dbReference type="HOGENOM" id="CLU_1056028_0_0_2"/>
<evidence type="ECO:0000256" key="1">
    <source>
        <dbReference type="ARBA" id="ARBA00004141"/>
    </source>
</evidence>
<feature type="domain" description="ABC-2 type transporter transmembrane" evidence="6">
    <location>
        <begin position="9"/>
        <end position="203"/>
    </location>
</feature>
<reference evidence="7 8" key="2">
    <citation type="journal article" date="2011" name="Stand. Genomic Sci.">
        <title>Complete genome sequence of Desulfurococcus mucosus type strain (O7/1).</title>
        <authorList>
            <person name="Wirth R."/>
            <person name="Chertkov O."/>
            <person name="Held B."/>
            <person name="Lapidus A."/>
            <person name="Nolan M."/>
            <person name="Lucas S."/>
            <person name="Hammon N."/>
            <person name="Deshpande S."/>
            <person name="Cheng J.F."/>
            <person name="Tapia R."/>
            <person name="Han C."/>
            <person name="Goodwin L."/>
            <person name="Pitluck S."/>
            <person name="Liolios K."/>
            <person name="Ioanna P."/>
            <person name="Ivanova N."/>
            <person name="Mavromatis K."/>
            <person name="Mikhailova N."/>
            <person name="Pati A."/>
            <person name="Chen A."/>
            <person name="Palaniappan K."/>
            <person name="Land M."/>
            <person name="Hauser L."/>
            <person name="Chang Y.J."/>
            <person name="Jeffries C.D."/>
            <person name="Bilek Y."/>
            <person name="Hader T."/>
            <person name="Rohde M."/>
            <person name="Spring S."/>
            <person name="Sikorski J."/>
            <person name="Goker M."/>
            <person name="Woyke T."/>
            <person name="Bristow J."/>
            <person name="Eisen J.A."/>
            <person name="Markowitz V."/>
            <person name="Hugenholtz P."/>
            <person name="Kyrpides N.C."/>
            <person name="Klenk H.P."/>
        </authorList>
    </citation>
    <scope>NUCLEOTIDE SEQUENCE [LARGE SCALE GENOMIC DNA]</scope>
    <source>
        <strain evidence="8">ATCC 35584 / DSM 2162 / JCM 9187 / O7/1</strain>
    </source>
</reference>
<evidence type="ECO:0000259" key="6">
    <source>
        <dbReference type="Pfam" id="PF01061"/>
    </source>
</evidence>
<dbReference type="AlphaFoldDB" id="E8R743"/>
<dbReference type="PIRSF" id="PIRSF006648">
    <property type="entry name" value="DrrB"/>
    <property type="match status" value="1"/>
</dbReference>
<gene>
    <name evidence="7" type="ordered locus">Desmu_1211</name>
</gene>
<dbReference type="EMBL" id="CP002363">
    <property type="protein sequence ID" value="ADV65508.1"/>
    <property type="molecule type" value="Genomic_DNA"/>
</dbReference>
<keyword evidence="2 5" id="KW-0812">Transmembrane</keyword>